<reference evidence="2" key="2">
    <citation type="submission" date="2020-09" db="EMBL/GenBank/DDBJ databases">
        <authorList>
            <person name="Sun Q."/>
            <person name="Kim S."/>
        </authorList>
    </citation>
    <scope>NUCLEOTIDE SEQUENCE</scope>
    <source>
        <strain evidence="2">KCTC 42651</strain>
    </source>
</reference>
<keyword evidence="1" id="KW-0732">Signal</keyword>
<dbReference type="AlphaFoldDB" id="A0A918XNS4"/>
<dbReference type="RefSeq" id="WP_189987402.1">
    <property type="nucleotide sequence ID" value="NZ_BMZS01000001.1"/>
</dbReference>
<dbReference type="EMBL" id="BMZS01000001">
    <property type="protein sequence ID" value="GHD41447.1"/>
    <property type="molecule type" value="Genomic_DNA"/>
</dbReference>
<evidence type="ECO:0000256" key="1">
    <source>
        <dbReference type="SAM" id="SignalP"/>
    </source>
</evidence>
<evidence type="ECO:0000313" key="2">
    <source>
        <dbReference type="EMBL" id="GHD41447.1"/>
    </source>
</evidence>
<comment type="caution">
    <text evidence="2">The sequence shown here is derived from an EMBL/GenBank/DDBJ whole genome shotgun (WGS) entry which is preliminary data.</text>
</comment>
<evidence type="ECO:0008006" key="4">
    <source>
        <dbReference type="Google" id="ProtNLM"/>
    </source>
</evidence>
<name>A0A918XNS4_9PROT</name>
<sequence length="125" mass="14168">MNRRIWLGSVAVAASLALSPAAWAQQAKQDFTLVNKTGYALSEVYVSPTKSDDWEEDILGRDVMENGDSVHISFRRAAKSCLWDLKVVYQDDDSESYWEEIDLCSVSRITIMYDRKTDTSTATFD</sequence>
<gene>
    <name evidence="2" type="ORF">GCM10017083_05910</name>
</gene>
<protein>
    <recommendedName>
        <fullName evidence="4">Argininosuccinate lyase</fullName>
    </recommendedName>
</protein>
<feature type="signal peptide" evidence="1">
    <location>
        <begin position="1"/>
        <end position="24"/>
    </location>
</feature>
<feature type="chain" id="PRO_5037363964" description="Argininosuccinate lyase" evidence="1">
    <location>
        <begin position="25"/>
        <end position="125"/>
    </location>
</feature>
<reference evidence="2" key="1">
    <citation type="journal article" date="2014" name="Int. J. Syst. Evol. Microbiol.">
        <title>Complete genome sequence of Corynebacterium casei LMG S-19264T (=DSM 44701T), isolated from a smear-ripened cheese.</title>
        <authorList>
            <consortium name="US DOE Joint Genome Institute (JGI-PGF)"/>
            <person name="Walter F."/>
            <person name="Albersmeier A."/>
            <person name="Kalinowski J."/>
            <person name="Ruckert C."/>
        </authorList>
    </citation>
    <scope>NUCLEOTIDE SEQUENCE</scope>
    <source>
        <strain evidence="2">KCTC 42651</strain>
    </source>
</reference>
<keyword evidence="3" id="KW-1185">Reference proteome</keyword>
<dbReference type="Proteomes" id="UP000630353">
    <property type="component" value="Unassembled WGS sequence"/>
</dbReference>
<accession>A0A918XNS4</accession>
<evidence type="ECO:0000313" key="3">
    <source>
        <dbReference type="Proteomes" id="UP000630353"/>
    </source>
</evidence>
<proteinExistence type="predicted"/>
<organism evidence="2 3">
    <name type="scientific">Thalassobaculum fulvum</name>
    <dbReference type="NCBI Taxonomy" id="1633335"/>
    <lineage>
        <taxon>Bacteria</taxon>
        <taxon>Pseudomonadati</taxon>
        <taxon>Pseudomonadota</taxon>
        <taxon>Alphaproteobacteria</taxon>
        <taxon>Rhodospirillales</taxon>
        <taxon>Thalassobaculaceae</taxon>
        <taxon>Thalassobaculum</taxon>
    </lineage>
</organism>